<name>A0A9J6A7T0_SOLCO</name>
<proteinExistence type="predicted"/>
<sequence length="92" mass="10870">MDGNILNINTKIEESICICVYKTSRIENRCTFSQQYNTLVVRYDLVDLHFVEIELMDGFLQIRILKIEVTSQEASLEDAQTHYRFTIIVMEY</sequence>
<accession>A0A9J6A7T0</accession>
<dbReference type="AlphaFoldDB" id="A0A9J6A7T0"/>
<organism evidence="1 2">
    <name type="scientific">Solanum commersonii</name>
    <name type="common">Commerson's wild potato</name>
    <name type="synonym">Commerson's nightshade</name>
    <dbReference type="NCBI Taxonomy" id="4109"/>
    <lineage>
        <taxon>Eukaryota</taxon>
        <taxon>Viridiplantae</taxon>
        <taxon>Streptophyta</taxon>
        <taxon>Embryophyta</taxon>
        <taxon>Tracheophyta</taxon>
        <taxon>Spermatophyta</taxon>
        <taxon>Magnoliopsida</taxon>
        <taxon>eudicotyledons</taxon>
        <taxon>Gunneridae</taxon>
        <taxon>Pentapetalae</taxon>
        <taxon>asterids</taxon>
        <taxon>lamiids</taxon>
        <taxon>Solanales</taxon>
        <taxon>Solanaceae</taxon>
        <taxon>Solanoideae</taxon>
        <taxon>Solaneae</taxon>
        <taxon>Solanum</taxon>
    </lineage>
</organism>
<evidence type="ECO:0000313" key="2">
    <source>
        <dbReference type="Proteomes" id="UP000824120"/>
    </source>
</evidence>
<keyword evidence="2" id="KW-1185">Reference proteome</keyword>
<protein>
    <submittedName>
        <fullName evidence="1">Uncharacterized protein</fullName>
    </submittedName>
</protein>
<evidence type="ECO:0000313" key="1">
    <source>
        <dbReference type="EMBL" id="KAG5620569.1"/>
    </source>
</evidence>
<comment type="caution">
    <text evidence="1">The sequence shown here is derived from an EMBL/GenBank/DDBJ whole genome shotgun (WGS) entry which is preliminary data.</text>
</comment>
<dbReference type="Proteomes" id="UP000824120">
    <property type="component" value="Chromosome 2"/>
</dbReference>
<reference evidence="1 2" key="1">
    <citation type="submission" date="2020-09" db="EMBL/GenBank/DDBJ databases">
        <title>De no assembly of potato wild relative species, Solanum commersonii.</title>
        <authorList>
            <person name="Cho K."/>
        </authorList>
    </citation>
    <scope>NUCLEOTIDE SEQUENCE [LARGE SCALE GENOMIC DNA]</scope>
    <source>
        <strain evidence="1">LZ3.2</strain>
        <tissue evidence="1">Leaf</tissue>
    </source>
</reference>
<gene>
    <name evidence="1" type="ORF">H5410_005787</name>
</gene>
<dbReference type="EMBL" id="JACXVP010000002">
    <property type="protein sequence ID" value="KAG5620569.1"/>
    <property type="molecule type" value="Genomic_DNA"/>
</dbReference>